<dbReference type="AlphaFoldDB" id="A0A418VYZ1"/>
<dbReference type="PANTHER" id="PTHR44998:SF1">
    <property type="entry name" value="UDP-N-ACETYLGLUCOSAMINE--PEPTIDE N-ACETYLGLUCOSAMINYLTRANSFERASE 110 KDA SUBUNIT"/>
    <property type="match status" value="1"/>
</dbReference>
<dbReference type="InterPro" id="IPR029489">
    <property type="entry name" value="OGT/SEC/SPY_C"/>
</dbReference>
<evidence type="ECO:0000256" key="9">
    <source>
        <dbReference type="SAM" id="MobiDB-lite"/>
    </source>
</evidence>
<feature type="repeat" description="TPR" evidence="8">
    <location>
        <begin position="313"/>
        <end position="346"/>
    </location>
</feature>
<name>A0A418VYZ1_9PROT</name>
<evidence type="ECO:0000313" key="12">
    <source>
        <dbReference type="Proteomes" id="UP000283458"/>
    </source>
</evidence>
<protein>
    <recommendedName>
        <fullName evidence="3">protein O-GlcNAc transferase</fullName>
        <ecNumber evidence="3">2.4.1.255</ecNumber>
    </recommendedName>
</protein>
<dbReference type="SUPFAM" id="SSF53448">
    <property type="entry name" value="Nucleotide-diphospho-sugar transferases"/>
    <property type="match status" value="1"/>
</dbReference>
<dbReference type="Gene3D" id="3.40.50.2000">
    <property type="entry name" value="Glycogen Phosphorylase B"/>
    <property type="match status" value="1"/>
</dbReference>
<evidence type="ECO:0000256" key="2">
    <source>
        <dbReference type="ARBA" id="ARBA00005386"/>
    </source>
</evidence>
<reference evidence="11 12" key="1">
    <citation type="submission" date="2018-09" db="EMBL/GenBank/DDBJ databases">
        <authorList>
            <person name="Zhu H."/>
        </authorList>
    </citation>
    <scope>NUCLEOTIDE SEQUENCE [LARGE SCALE GENOMIC DNA]</scope>
    <source>
        <strain evidence="11 12">K2W22B-5</strain>
    </source>
</reference>
<evidence type="ECO:0000256" key="8">
    <source>
        <dbReference type="PROSITE-ProRule" id="PRU00339"/>
    </source>
</evidence>
<feature type="domain" description="O-GlcNAc transferase C-terminal" evidence="10">
    <location>
        <begin position="394"/>
        <end position="626"/>
    </location>
</feature>
<dbReference type="GO" id="GO:0097363">
    <property type="term" value="F:protein O-acetylglucosaminyltransferase activity"/>
    <property type="evidence" value="ECO:0007669"/>
    <property type="project" value="UniProtKB-EC"/>
</dbReference>
<evidence type="ECO:0000256" key="5">
    <source>
        <dbReference type="ARBA" id="ARBA00022679"/>
    </source>
</evidence>
<dbReference type="SMART" id="SM00028">
    <property type="entry name" value="TPR"/>
    <property type="match status" value="4"/>
</dbReference>
<keyword evidence="6" id="KW-0677">Repeat</keyword>
<evidence type="ECO:0000256" key="4">
    <source>
        <dbReference type="ARBA" id="ARBA00022676"/>
    </source>
</evidence>
<keyword evidence="7 8" id="KW-0802">TPR repeat</keyword>
<proteinExistence type="inferred from homology"/>
<dbReference type="SUPFAM" id="SSF48452">
    <property type="entry name" value="TPR-like"/>
    <property type="match status" value="1"/>
</dbReference>
<dbReference type="Pfam" id="PF13844">
    <property type="entry name" value="Glyco_transf_41"/>
    <property type="match status" value="2"/>
</dbReference>
<feature type="domain" description="O-GlcNAc transferase C-terminal" evidence="10">
    <location>
        <begin position="628"/>
        <end position="818"/>
    </location>
</feature>
<feature type="region of interest" description="Disordered" evidence="9">
    <location>
        <begin position="186"/>
        <end position="212"/>
    </location>
</feature>
<dbReference type="PANTHER" id="PTHR44998">
    <property type="match status" value="1"/>
</dbReference>
<comment type="pathway">
    <text evidence="1">Protein modification; protein glycosylation.</text>
</comment>
<gene>
    <name evidence="11" type="ORF">D3877_14120</name>
</gene>
<sequence length="845" mass="93570">MVSRPHLPRHVPDAAVILWLDADCWVQDWSAIELLLAGAAATGFAIVPELDRAYTPFYDGAPYAHHLHDWYKACFDEATARRLFAYPLLNCGVFAARRDAPHWALWARLLAESLRRTVLFVSEQVALNLALRTGGLPFSQLPARCNWICFRATPFSSADGRLLLEPELPHAPLGILHLAGYPLPRKQDPHTLSTPDGGTVTRPLSHGSPNSGPEEALGRAFALYQHGKPEESGALCRAILTASPDQPAAAFLLGVVDFSLRRLEESRRHFALAIVLQPDLADAFSNLALLERDAHPRLAATLTRRALRLQSDALLFTRLGALLRDERRGGEALDAHRRALALQPESAEAWRESAHSLRAANRLAQAVQGYDHAHRLAPERTESLCDRLFASLSICDWRTHEETCRRLLEVIDHDQGIVLPLLSLLIGTNPAQQDRAARHFHRAIIGPAIIGPAIIGPASPAPVVRRPVPPGGRLNIAYLSADFHEHATAHLTAELFELHDRTRFAVFGYSYGEDDGSPMRRRLEAGFDRFRDLRHANPDDVAALCAEDGIHILVDLKGYTQNARLTLLARRLAPIQVAYLGYPGSLGADLVDYVIGDRIVTPPEHQPFYRERLVRMPDSYQVNDRRRPTGAPVPTRAACGLPAEGVVFCAFHAAFKIAPAIFALWMRILKRVPGSTLWLLEAGTDATVNLRLEAARQDVEPARLVFAPHRPQAEHLARYRLADLALDSFPYTGHTTTSDALWMGAPVLTTRGETFASSVAASLLHAGGLPETITHSFAEYEERAVRLAGELATLAAYRRRLEVGRTTAPLFDSPRFTRYLERAYRIMWDRHAAGLPPEAFTVEPT</sequence>
<keyword evidence="5" id="KW-0808">Transferase</keyword>
<organism evidence="11 12">
    <name type="scientific">Azospirillum cavernae</name>
    <dbReference type="NCBI Taxonomy" id="2320860"/>
    <lineage>
        <taxon>Bacteria</taxon>
        <taxon>Pseudomonadati</taxon>
        <taxon>Pseudomonadota</taxon>
        <taxon>Alphaproteobacteria</taxon>
        <taxon>Rhodospirillales</taxon>
        <taxon>Azospirillaceae</taxon>
        <taxon>Azospirillum</taxon>
    </lineage>
</organism>
<evidence type="ECO:0000256" key="1">
    <source>
        <dbReference type="ARBA" id="ARBA00004922"/>
    </source>
</evidence>
<accession>A0A418VYZ1</accession>
<keyword evidence="4" id="KW-0328">Glycosyltransferase</keyword>
<dbReference type="InterPro" id="IPR011990">
    <property type="entry name" value="TPR-like_helical_dom_sf"/>
</dbReference>
<dbReference type="Gene3D" id="1.25.40.10">
    <property type="entry name" value="Tetratricopeptide repeat domain"/>
    <property type="match status" value="3"/>
</dbReference>
<evidence type="ECO:0000259" key="10">
    <source>
        <dbReference type="Pfam" id="PF13844"/>
    </source>
</evidence>
<evidence type="ECO:0000256" key="6">
    <source>
        <dbReference type="ARBA" id="ARBA00022737"/>
    </source>
</evidence>
<dbReference type="EMBL" id="QYUL01000002">
    <property type="protein sequence ID" value="RJF82371.1"/>
    <property type="molecule type" value="Genomic_DNA"/>
</dbReference>
<dbReference type="InterPro" id="IPR019734">
    <property type="entry name" value="TPR_rpt"/>
</dbReference>
<dbReference type="EC" id="2.4.1.255" evidence="3"/>
<dbReference type="Proteomes" id="UP000283458">
    <property type="component" value="Unassembled WGS sequence"/>
</dbReference>
<evidence type="ECO:0000313" key="11">
    <source>
        <dbReference type="EMBL" id="RJF82371.1"/>
    </source>
</evidence>
<dbReference type="Gene3D" id="3.40.50.11380">
    <property type="match status" value="1"/>
</dbReference>
<keyword evidence="12" id="KW-1185">Reference proteome</keyword>
<comment type="caution">
    <text evidence="11">The sequence shown here is derived from an EMBL/GenBank/DDBJ whole genome shotgun (WGS) entry which is preliminary data.</text>
</comment>
<dbReference type="PROSITE" id="PS50005">
    <property type="entry name" value="TPR"/>
    <property type="match status" value="1"/>
</dbReference>
<evidence type="ECO:0000256" key="7">
    <source>
        <dbReference type="ARBA" id="ARBA00022803"/>
    </source>
</evidence>
<comment type="similarity">
    <text evidence="2">Belongs to the glycosyltransferase 41 family. O-GlcNAc transferase subfamily.</text>
</comment>
<dbReference type="OrthoDB" id="146908at2"/>
<dbReference type="InterPro" id="IPR029044">
    <property type="entry name" value="Nucleotide-diphossugar_trans"/>
</dbReference>
<evidence type="ECO:0000256" key="3">
    <source>
        <dbReference type="ARBA" id="ARBA00011970"/>
    </source>
</evidence>